<dbReference type="PANTHER" id="PTHR21240">
    <property type="entry name" value="2-AMINO-3-CARBOXYLMUCONATE-6-SEMIALDEHYDE DECARBOXYLASE"/>
    <property type="match status" value="1"/>
</dbReference>
<reference evidence="4" key="1">
    <citation type="submission" date="2009-01" db="EMBL/GenBank/DDBJ databases">
        <title>Complete sequence of plasmid 1 of Methylobacterium nodulans ORS 2060.</title>
        <authorList>
            <consortium name="US DOE Joint Genome Institute"/>
            <person name="Lucas S."/>
            <person name="Copeland A."/>
            <person name="Lapidus A."/>
            <person name="Glavina del Rio T."/>
            <person name="Dalin E."/>
            <person name="Tice H."/>
            <person name="Bruce D."/>
            <person name="Goodwin L."/>
            <person name="Pitluck S."/>
            <person name="Sims D."/>
            <person name="Brettin T."/>
            <person name="Detter J.C."/>
            <person name="Han C."/>
            <person name="Larimer F."/>
            <person name="Land M."/>
            <person name="Hauser L."/>
            <person name="Kyrpides N."/>
            <person name="Ivanova N."/>
            <person name="Marx C.J."/>
            <person name="Richardson P."/>
        </authorList>
    </citation>
    <scope>NUCLEOTIDE SEQUENCE [LARGE SCALE GENOMIC DNA]</scope>
    <source>
        <strain evidence="4">LMG 21967 / CNCM I-2342 / ORS 2060</strain>
        <plasmid evidence="4">Plasmid pMNOD01</plasmid>
    </source>
</reference>
<dbReference type="AlphaFoldDB" id="B8IWE3"/>
<evidence type="ECO:0000256" key="1">
    <source>
        <dbReference type="ARBA" id="ARBA00023239"/>
    </source>
</evidence>
<sequence>MKIIDFRIRPPFKDFLGTAMYAGAERRDRMTRSIGFTPSLAAQERSIDLLIQEMDQAGVTHGVVVGRESGSLGSVDNAVVKEFCDTHSGRFIPVASIDPTDRRKAATAIDTAIAAGFKAFNIEPGGATVPMHTDDRRLYPIYAHLEDRGLPLIIMTGGNAGPDISFTSPEHLDRVLADFPALRIVSSHGNWPWVHQILHIAFRRPNLYLSPDYLLANLPGMDDYVRAADGWLADRILYASAFPFAPVHDYAKWFQKLPIKPENLEMIMWRNARDLLKIL</sequence>
<proteinExistence type="predicted"/>
<dbReference type="OrthoDB" id="1407586at2"/>
<protein>
    <submittedName>
        <fullName evidence="3">Amidohydrolase 2</fullName>
    </submittedName>
</protein>
<name>B8IWE3_METNO</name>
<dbReference type="GO" id="GO:0016831">
    <property type="term" value="F:carboxy-lyase activity"/>
    <property type="evidence" value="ECO:0007669"/>
    <property type="project" value="InterPro"/>
</dbReference>
<evidence type="ECO:0000313" key="4">
    <source>
        <dbReference type="Proteomes" id="UP000008207"/>
    </source>
</evidence>
<gene>
    <name evidence="3" type="ordered locus">Mnod_8667</name>
</gene>
<evidence type="ECO:0000313" key="3">
    <source>
        <dbReference type="EMBL" id="ACL62733.1"/>
    </source>
</evidence>
<keyword evidence="1" id="KW-0456">Lyase</keyword>
<dbReference type="Gene3D" id="3.20.20.140">
    <property type="entry name" value="Metal-dependent hydrolases"/>
    <property type="match status" value="1"/>
</dbReference>
<accession>B8IWE3</accession>
<feature type="domain" description="Amidohydrolase-related" evidence="2">
    <location>
        <begin position="64"/>
        <end position="277"/>
    </location>
</feature>
<dbReference type="EMBL" id="CP001350">
    <property type="protein sequence ID" value="ACL62733.1"/>
    <property type="molecule type" value="Genomic_DNA"/>
</dbReference>
<dbReference type="HOGENOM" id="CLU_044590_4_3_5"/>
<dbReference type="InterPro" id="IPR032465">
    <property type="entry name" value="ACMSD"/>
</dbReference>
<dbReference type="GO" id="GO:0016787">
    <property type="term" value="F:hydrolase activity"/>
    <property type="evidence" value="ECO:0007669"/>
    <property type="project" value="UniProtKB-KW"/>
</dbReference>
<evidence type="ECO:0000259" key="2">
    <source>
        <dbReference type="Pfam" id="PF04909"/>
    </source>
</evidence>
<dbReference type="RefSeq" id="WP_015934267.1">
    <property type="nucleotide sequence ID" value="NC_011892.1"/>
</dbReference>
<dbReference type="KEGG" id="mno:Mnod_8667"/>
<dbReference type="Proteomes" id="UP000008207">
    <property type="component" value="Plasmid pMNOD01"/>
</dbReference>
<keyword evidence="3" id="KW-0614">Plasmid</keyword>
<keyword evidence="3" id="KW-0378">Hydrolase</keyword>
<dbReference type="SUPFAM" id="SSF51556">
    <property type="entry name" value="Metallo-dependent hydrolases"/>
    <property type="match status" value="1"/>
</dbReference>
<dbReference type="Pfam" id="PF04909">
    <property type="entry name" value="Amidohydro_2"/>
    <property type="match status" value="1"/>
</dbReference>
<dbReference type="InterPro" id="IPR006680">
    <property type="entry name" value="Amidohydro-rel"/>
</dbReference>
<keyword evidence="4" id="KW-1185">Reference proteome</keyword>
<geneLocation type="plasmid" evidence="3 4">
    <name>pMNOD01</name>
</geneLocation>
<dbReference type="InterPro" id="IPR032466">
    <property type="entry name" value="Metal_Hydrolase"/>
</dbReference>
<organism evidence="3 4">
    <name type="scientific">Methylobacterium nodulans (strain LMG 21967 / CNCM I-2342 / ORS 2060)</name>
    <dbReference type="NCBI Taxonomy" id="460265"/>
    <lineage>
        <taxon>Bacteria</taxon>
        <taxon>Pseudomonadati</taxon>
        <taxon>Pseudomonadota</taxon>
        <taxon>Alphaproteobacteria</taxon>
        <taxon>Hyphomicrobiales</taxon>
        <taxon>Methylobacteriaceae</taxon>
        <taxon>Methylobacterium</taxon>
    </lineage>
</organism>